<comment type="caution">
    <text evidence="2">The sequence shown here is derived from an EMBL/GenBank/DDBJ whole genome shotgun (WGS) entry which is preliminary data.</text>
</comment>
<feature type="domain" description="RNase H type-1" evidence="1">
    <location>
        <begin position="47"/>
        <end position="78"/>
    </location>
</feature>
<reference evidence="2 3" key="2">
    <citation type="journal article" date="2017" name="Front. Plant Sci.">
        <title>Gene Classification and Mining of Molecular Markers Useful in Red Clover (Trifolium pratense) Breeding.</title>
        <authorList>
            <person name="Istvanek J."/>
            <person name="Dluhosova J."/>
            <person name="Dluhos P."/>
            <person name="Patkova L."/>
            <person name="Nedelnik J."/>
            <person name="Repkova J."/>
        </authorList>
    </citation>
    <scope>NUCLEOTIDE SEQUENCE [LARGE SCALE GENOMIC DNA]</scope>
    <source>
        <strain evidence="3">cv. Tatra</strain>
        <tissue evidence="2">Young leaves</tissue>
    </source>
</reference>
<reference evidence="2 3" key="1">
    <citation type="journal article" date="2014" name="Am. J. Bot.">
        <title>Genome assembly and annotation for red clover (Trifolium pratense; Fabaceae).</title>
        <authorList>
            <person name="Istvanek J."/>
            <person name="Jaros M."/>
            <person name="Krenek A."/>
            <person name="Repkova J."/>
        </authorList>
    </citation>
    <scope>NUCLEOTIDE SEQUENCE [LARGE SCALE GENOMIC DNA]</scope>
    <source>
        <strain evidence="3">cv. Tatra</strain>
        <tissue evidence="2">Young leaves</tissue>
    </source>
</reference>
<proteinExistence type="predicted"/>
<evidence type="ECO:0000313" key="3">
    <source>
        <dbReference type="Proteomes" id="UP000236291"/>
    </source>
</evidence>
<dbReference type="Proteomes" id="UP000236291">
    <property type="component" value="Unassembled WGS sequence"/>
</dbReference>
<dbReference type="PANTHER" id="PTHR47074">
    <property type="entry name" value="BNAC02G40300D PROTEIN"/>
    <property type="match status" value="1"/>
</dbReference>
<protein>
    <recommendedName>
        <fullName evidence="1">RNase H type-1 domain-containing protein</fullName>
    </recommendedName>
</protein>
<dbReference type="GO" id="GO:0004523">
    <property type="term" value="F:RNA-DNA hybrid ribonuclease activity"/>
    <property type="evidence" value="ECO:0007669"/>
    <property type="project" value="InterPro"/>
</dbReference>
<dbReference type="Pfam" id="PF13456">
    <property type="entry name" value="RVT_3"/>
    <property type="match status" value="1"/>
</dbReference>
<evidence type="ECO:0000313" key="2">
    <source>
        <dbReference type="EMBL" id="PNX69957.1"/>
    </source>
</evidence>
<evidence type="ECO:0000259" key="1">
    <source>
        <dbReference type="Pfam" id="PF13456"/>
    </source>
</evidence>
<gene>
    <name evidence="2" type="ORF">L195_g057004</name>
</gene>
<sequence length="80" mass="9261">MWQAWFEARQMQQSISSPVNRSTVRWEKPLEGWIKCNVDAAIYTGVALLESIKLAVQRGYDRVVFESDSQTLVNSIYARH</sequence>
<dbReference type="AlphaFoldDB" id="A0A2K3KUK0"/>
<name>A0A2K3KUK0_TRIPR</name>
<dbReference type="InterPro" id="IPR002156">
    <property type="entry name" value="RNaseH_domain"/>
</dbReference>
<dbReference type="EMBL" id="ASHM01110631">
    <property type="protein sequence ID" value="PNX69957.1"/>
    <property type="molecule type" value="Genomic_DNA"/>
</dbReference>
<dbReference type="InterPro" id="IPR052929">
    <property type="entry name" value="RNase_H-like_EbsB-rel"/>
</dbReference>
<accession>A0A2K3KUK0</accession>
<dbReference type="GO" id="GO:0003676">
    <property type="term" value="F:nucleic acid binding"/>
    <property type="evidence" value="ECO:0007669"/>
    <property type="project" value="InterPro"/>
</dbReference>
<organism evidence="2 3">
    <name type="scientific">Trifolium pratense</name>
    <name type="common">Red clover</name>
    <dbReference type="NCBI Taxonomy" id="57577"/>
    <lineage>
        <taxon>Eukaryota</taxon>
        <taxon>Viridiplantae</taxon>
        <taxon>Streptophyta</taxon>
        <taxon>Embryophyta</taxon>
        <taxon>Tracheophyta</taxon>
        <taxon>Spermatophyta</taxon>
        <taxon>Magnoliopsida</taxon>
        <taxon>eudicotyledons</taxon>
        <taxon>Gunneridae</taxon>
        <taxon>Pentapetalae</taxon>
        <taxon>rosids</taxon>
        <taxon>fabids</taxon>
        <taxon>Fabales</taxon>
        <taxon>Fabaceae</taxon>
        <taxon>Papilionoideae</taxon>
        <taxon>50 kb inversion clade</taxon>
        <taxon>NPAAA clade</taxon>
        <taxon>Hologalegina</taxon>
        <taxon>IRL clade</taxon>
        <taxon>Trifolieae</taxon>
        <taxon>Trifolium</taxon>
    </lineage>
</organism>
<dbReference type="PANTHER" id="PTHR47074:SF79">
    <property type="entry name" value="PUTATIVE-RELATED"/>
    <property type="match status" value="1"/>
</dbReference>